<sequence>MKRKLIAIALAGAVAPFSMNAAADSTGCGLGSMLWDGQQGIFPQVLAVTTNGTSGNQTFGITSGTLGCEQDGVIRSSAALGMYTGSNIDMIARDMSIGSGESLDVLADLMGIEADDREHFFTALQSNYGNIFPSADVTAEDVISAIDETLRRDERLVRYSA</sequence>
<reference evidence="2" key="1">
    <citation type="submission" date="2022-03" db="EMBL/GenBank/DDBJ databases">
        <title>Genomic Encyclopedia of Type Strains, Phase III (KMG-III): the genomes of soil and plant-associated and newly described type strains.</title>
        <authorList>
            <person name="Whitman W."/>
        </authorList>
    </citation>
    <scope>NUCLEOTIDE SEQUENCE</scope>
    <source>
        <strain evidence="2">ANL 6-2</strain>
    </source>
</reference>
<comment type="caution">
    <text evidence="2">The sequence shown here is derived from an EMBL/GenBank/DDBJ whole genome shotgun (WGS) entry which is preliminary data.</text>
</comment>
<keyword evidence="1" id="KW-0732">Signal</keyword>
<feature type="chain" id="PRO_5041920410" description="DUF3015 domain-containing protein" evidence="1">
    <location>
        <begin position="24"/>
        <end position="161"/>
    </location>
</feature>
<accession>A0AAE3G554</accession>
<name>A0AAE3G554_9GAMM</name>
<proteinExistence type="predicted"/>
<evidence type="ECO:0000313" key="3">
    <source>
        <dbReference type="Proteomes" id="UP001205843"/>
    </source>
</evidence>
<dbReference type="Proteomes" id="UP001205843">
    <property type="component" value="Unassembled WGS sequence"/>
</dbReference>
<evidence type="ECO:0000313" key="2">
    <source>
        <dbReference type="EMBL" id="MCP1676036.1"/>
    </source>
</evidence>
<keyword evidence="3" id="KW-1185">Reference proteome</keyword>
<gene>
    <name evidence="2" type="ORF">J2T57_003195</name>
</gene>
<dbReference type="AlphaFoldDB" id="A0AAE3G554"/>
<protein>
    <recommendedName>
        <fullName evidence="4">DUF3015 domain-containing protein</fullName>
    </recommendedName>
</protein>
<feature type="signal peptide" evidence="1">
    <location>
        <begin position="1"/>
        <end position="23"/>
    </location>
</feature>
<evidence type="ECO:0000256" key="1">
    <source>
        <dbReference type="SAM" id="SignalP"/>
    </source>
</evidence>
<dbReference type="EMBL" id="JALJXV010000008">
    <property type="protein sequence ID" value="MCP1676036.1"/>
    <property type="molecule type" value="Genomic_DNA"/>
</dbReference>
<dbReference type="Pfam" id="PF11220">
    <property type="entry name" value="DUF3015"/>
    <property type="match status" value="1"/>
</dbReference>
<dbReference type="InterPro" id="IPR021383">
    <property type="entry name" value="DUF3015"/>
</dbReference>
<dbReference type="RefSeq" id="WP_253480617.1">
    <property type="nucleotide sequence ID" value="NZ_JALJXV010000008.1"/>
</dbReference>
<evidence type="ECO:0008006" key="4">
    <source>
        <dbReference type="Google" id="ProtNLM"/>
    </source>
</evidence>
<organism evidence="2 3">
    <name type="scientific">Natronocella acetinitrilica</name>
    <dbReference type="NCBI Taxonomy" id="414046"/>
    <lineage>
        <taxon>Bacteria</taxon>
        <taxon>Pseudomonadati</taxon>
        <taxon>Pseudomonadota</taxon>
        <taxon>Gammaproteobacteria</taxon>
        <taxon>Chromatiales</taxon>
        <taxon>Ectothiorhodospiraceae</taxon>
        <taxon>Natronocella</taxon>
    </lineage>
</organism>